<dbReference type="AlphaFoldDB" id="A0A4Q2UNT2"/>
<protein>
    <submittedName>
        <fullName evidence="2">Uncharacterized protein</fullName>
    </submittedName>
</protein>
<gene>
    <name evidence="2" type="ORF">EQG79_04280</name>
</gene>
<proteinExistence type="predicted"/>
<dbReference type="RefSeq" id="WP_129600174.1">
    <property type="nucleotide sequence ID" value="NZ_SBLB01000001.1"/>
</dbReference>
<sequence>MNTLTQRLLVGLMLTIFFASCSRPVAYFQKSPRESFAKTPAVQAPVADASTPVSGVNESVVVATPAQPIAQANAALDQMDAMVRNDAKLATDKTVQKRLNKVRTMLTSAAQKSTLTPAATTAPQKKAGLVERLMIKKLNKKINRQLAPSNPEKAMANTGILAAGAVAVIIGLLILLLGGSGTLGVILLLAGAIVLLVGLLA</sequence>
<keyword evidence="1" id="KW-0472">Membrane</keyword>
<name>A0A4Q2UNT2_9BACT</name>
<dbReference type="EMBL" id="SBLB01000001">
    <property type="protein sequence ID" value="RYC71367.1"/>
    <property type="molecule type" value="Genomic_DNA"/>
</dbReference>
<keyword evidence="1" id="KW-1133">Transmembrane helix</keyword>
<evidence type="ECO:0000313" key="2">
    <source>
        <dbReference type="EMBL" id="RYC71367.1"/>
    </source>
</evidence>
<comment type="caution">
    <text evidence="2">The sequence shown here is derived from an EMBL/GenBank/DDBJ whole genome shotgun (WGS) entry which is preliminary data.</text>
</comment>
<reference evidence="2 3" key="1">
    <citation type="submission" date="2019-01" db="EMBL/GenBank/DDBJ databases">
        <title>Spirosoma flava sp. nov., a propanil-degrading bacterium isolated from herbicide-contaminated soil.</title>
        <authorList>
            <person name="Zhang L."/>
            <person name="Jiang J.-D."/>
        </authorList>
    </citation>
    <scope>NUCLEOTIDE SEQUENCE [LARGE SCALE GENOMIC DNA]</scope>
    <source>
        <strain evidence="2 3">TY50</strain>
    </source>
</reference>
<dbReference type="Proteomes" id="UP000290407">
    <property type="component" value="Unassembled WGS sequence"/>
</dbReference>
<feature type="transmembrane region" description="Helical" evidence="1">
    <location>
        <begin position="183"/>
        <end position="200"/>
    </location>
</feature>
<feature type="transmembrane region" description="Helical" evidence="1">
    <location>
        <begin position="154"/>
        <end position="176"/>
    </location>
</feature>
<evidence type="ECO:0000256" key="1">
    <source>
        <dbReference type="SAM" id="Phobius"/>
    </source>
</evidence>
<accession>A0A4Q2UNT2</accession>
<organism evidence="2 3">
    <name type="scientific">Spirosoma sordidisoli</name>
    <dbReference type="NCBI Taxonomy" id="2502893"/>
    <lineage>
        <taxon>Bacteria</taxon>
        <taxon>Pseudomonadati</taxon>
        <taxon>Bacteroidota</taxon>
        <taxon>Cytophagia</taxon>
        <taxon>Cytophagales</taxon>
        <taxon>Cytophagaceae</taxon>
        <taxon>Spirosoma</taxon>
    </lineage>
</organism>
<evidence type="ECO:0000313" key="3">
    <source>
        <dbReference type="Proteomes" id="UP000290407"/>
    </source>
</evidence>
<keyword evidence="3" id="KW-1185">Reference proteome</keyword>
<keyword evidence="1" id="KW-0812">Transmembrane</keyword>
<dbReference type="PROSITE" id="PS51257">
    <property type="entry name" value="PROKAR_LIPOPROTEIN"/>
    <property type="match status" value="1"/>
</dbReference>